<evidence type="ECO:0000259" key="8">
    <source>
        <dbReference type="Pfam" id="PF06429"/>
    </source>
</evidence>
<feature type="domain" description="Flagellar basal-body/hook protein C-terminal" evidence="8">
    <location>
        <begin position="642"/>
        <end position="681"/>
    </location>
</feature>
<evidence type="ECO:0000256" key="5">
    <source>
        <dbReference type="ARBA" id="ARBA00022525"/>
    </source>
</evidence>
<dbReference type="PANTHER" id="PTHR30033">
    <property type="entry name" value="FLAGELLAR HOOK-ASSOCIATED PROTEIN 1"/>
    <property type="match status" value="1"/>
</dbReference>
<evidence type="ECO:0000256" key="2">
    <source>
        <dbReference type="ARBA" id="ARBA00004613"/>
    </source>
</evidence>
<comment type="similarity">
    <text evidence="3">Belongs to the flagella basal body rod proteins family.</text>
</comment>
<dbReference type="InterPro" id="IPR053927">
    <property type="entry name" value="FlgK_helical"/>
</dbReference>
<feature type="domain" description="Flagellar hook-associated protein FlgK helical" evidence="10">
    <location>
        <begin position="95"/>
        <end position="327"/>
    </location>
</feature>
<evidence type="ECO:0000259" key="7">
    <source>
        <dbReference type="Pfam" id="PF00460"/>
    </source>
</evidence>
<dbReference type="PROSITE" id="PS00588">
    <property type="entry name" value="FLAGELLA_BB_ROD"/>
    <property type="match status" value="1"/>
</dbReference>
<accession>A0A1C2J6M3</accession>
<dbReference type="PANTHER" id="PTHR30033:SF1">
    <property type="entry name" value="FLAGELLAR HOOK-ASSOCIATED PROTEIN 1"/>
    <property type="match status" value="1"/>
</dbReference>
<dbReference type="GO" id="GO:0005576">
    <property type="term" value="C:extracellular region"/>
    <property type="evidence" value="ECO:0007669"/>
    <property type="project" value="UniProtKB-SubCell"/>
</dbReference>
<dbReference type="InterPro" id="IPR049119">
    <property type="entry name" value="FlgK_D2-like"/>
</dbReference>
<dbReference type="Pfam" id="PF22638">
    <property type="entry name" value="FlgK_D1"/>
    <property type="match status" value="1"/>
</dbReference>
<dbReference type="GO" id="GO:0009424">
    <property type="term" value="C:bacterial-type flagellum hook"/>
    <property type="evidence" value="ECO:0007669"/>
    <property type="project" value="InterPro"/>
</dbReference>
<dbReference type="EMBL" id="LWRY01000116">
    <property type="protein sequence ID" value="OCX72167.1"/>
    <property type="molecule type" value="Genomic_DNA"/>
</dbReference>
<organism evidence="11 12">
    <name type="scientific">Acidithiobacillus thiooxidans</name>
    <name type="common">Thiobacillus thiooxidans</name>
    <dbReference type="NCBI Taxonomy" id="930"/>
    <lineage>
        <taxon>Bacteria</taxon>
        <taxon>Pseudomonadati</taxon>
        <taxon>Pseudomonadota</taxon>
        <taxon>Acidithiobacillia</taxon>
        <taxon>Acidithiobacillales</taxon>
        <taxon>Acidithiobacillaceae</taxon>
        <taxon>Acidithiobacillus</taxon>
    </lineage>
</organism>
<sequence>MSLNSILQVGLSGVLASDNALQTVSNNISNENTPGYVSETTNFAENPSIVTSYGSLGEGVNVASVSRNFSSYAQTQLMNATSLSASTSGQSQTLNQLSSLFPVSSGQTGLTSAISSFYAAFQTLSSDPTSIPDRQSVLSQAQSLTSQYQNAMSIIDATQTGLVQQMQQSVGTINGLSKQLASINQSILATPKGSSVPNSLLDQQTEALDQLSQQVGINSIAQANGSLIVTTKSGATLVDGSQSMQLAVQTGGSYQQSGQAGIVYQPTGQSLTESITGGALGGALTAQNNVNEIQLQYGLLAQGITAITNTQQAMGVNLNGNLGSPIFSVQGPQVFPASSNQGNATITAQVTDLSSVPPTTFTLEYNGSQWAVINNSSGTSSSLTVTSGNTLQFDGMALQISGQPTAGDHFLLDPAGSMAAPSASASMGTSGSLTNGSSFQVVMTNTSDIAAAFPYVASPGTYSSSGGLVNSNSGTESLSSGAVVSASGAFSSGAAVISSGITPPQTFGLTFINNSQYQITTSTSGGTEVVGSGTWNGAGSTAVVIPYPAGSLASGAAMTFSWGGGTPASGDAFTFSSGAPGNNANAVSLSQAAGLPVLTQGESVNQFTANMSDSYGNMAQVAQQNNTSAQGTLTQAQTALSNISGVNLNEEAALVVNYTQAYEAASSIIQTQNTLFQSLLQSI</sequence>
<evidence type="ECO:0000259" key="10">
    <source>
        <dbReference type="Pfam" id="PF22638"/>
    </source>
</evidence>
<gene>
    <name evidence="11" type="ORF">A6M23_10245</name>
</gene>
<feature type="domain" description="Flagellar basal body rod protein N-terminal" evidence="7">
    <location>
        <begin position="7"/>
        <end position="36"/>
    </location>
</feature>
<keyword evidence="6" id="KW-0975">Bacterial flagellum</keyword>
<keyword evidence="5" id="KW-0964">Secreted</keyword>
<dbReference type="Proteomes" id="UP000095008">
    <property type="component" value="Unassembled WGS sequence"/>
</dbReference>
<dbReference type="GO" id="GO:0044780">
    <property type="term" value="P:bacterial-type flagellum assembly"/>
    <property type="evidence" value="ECO:0007669"/>
    <property type="project" value="InterPro"/>
</dbReference>
<dbReference type="AlphaFoldDB" id="A0A1C2J6M3"/>
<comment type="subcellular location">
    <subcellularLocation>
        <location evidence="1">Bacterial flagellum</location>
    </subcellularLocation>
    <subcellularLocation>
        <location evidence="2">Secreted</location>
    </subcellularLocation>
</comment>
<feature type="domain" description="Flagellar hook-associated protein 1 D2-like" evidence="9">
    <location>
        <begin position="338"/>
        <end position="414"/>
    </location>
</feature>
<dbReference type="Pfam" id="PF00460">
    <property type="entry name" value="Flg_bb_rod"/>
    <property type="match status" value="1"/>
</dbReference>
<evidence type="ECO:0000256" key="6">
    <source>
        <dbReference type="ARBA" id="ARBA00023143"/>
    </source>
</evidence>
<dbReference type="SUPFAM" id="SSF64518">
    <property type="entry name" value="Phase 1 flagellin"/>
    <property type="match status" value="2"/>
</dbReference>
<comment type="caution">
    <text evidence="11">The sequence shown here is derived from an EMBL/GenBank/DDBJ whole genome shotgun (WGS) entry which is preliminary data.</text>
</comment>
<evidence type="ECO:0000313" key="12">
    <source>
        <dbReference type="Proteomes" id="UP000095008"/>
    </source>
</evidence>
<evidence type="ECO:0000256" key="4">
    <source>
        <dbReference type="ARBA" id="ARBA00016244"/>
    </source>
</evidence>
<dbReference type="InterPro" id="IPR010930">
    <property type="entry name" value="Flg_bb/hook_C_dom"/>
</dbReference>
<dbReference type="InterPro" id="IPR001444">
    <property type="entry name" value="Flag_bb_rod_N"/>
</dbReference>
<dbReference type="Pfam" id="PF21158">
    <property type="entry name" value="flgK_1st_1"/>
    <property type="match status" value="1"/>
</dbReference>
<dbReference type="InterPro" id="IPR002371">
    <property type="entry name" value="FlgK"/>
</dbReference>
<dbReference type="GO" id="GO:0005198">
    <property type="term" value="F:structural molecule activity"/>
    <property type="evidence" value="ECO:0007669"/>
    <property type="project" value="InterPro"/>
</dbReference>
<evidence type="ECO:0000259" key="9">
    <source>
        <dbReference type="Pfam" id="PF21158"/>
    </source>
</evidence>
<dbReference type="OrthoDB" id="9802553at2"/>
<dbReference type="PRINTS" id="PR01005">
    <property type="entry name" value="FLGHOOKAP1"/>
</dbReference>
<dbReference type="Pfam" id="PF06429">
    <property type="entry name" value="Flg_bbr_C"/>
    <property type="match status" value="1"/>
</dbReference>
<dbReference type="NCBIfam" id="TIGR02492">
    <property type="entry name" value="flgK_ends"/>
    <property type="match status" value="1"/>
</dbReference>
<dbReference type="RefSeq" id="WP_065974194.1">
    <property type="nucleotide sequence ID" value="NZ_LWRY01000116.1"/>
</dbReference>
<name>A0A1C2J6M3_ACITH</name>
<evidence type="ECO:0000256" key="1">
    <source>
        <dbReference type="ARBA" id="ARBA00004365"/>
    </source>
</evidence>
<evidence type="ECO:0000313" key="11">
    <source>
        <dbReference type="EMBL" id="OCX72167.1"/>
    </source>
</evidence>
<dbReference type="InterPro" id="IPR019776">
    <property type="entry name" value="Flagellar_basal_body_rod_CS"/>
</dbReference>
<keyword evidence="12" id="KW-1185">Reference proteome</keyword>
<proteinExistence type="inferred from homology"/>
<reference evidence="11" key="1">
    <citation type="journal article" date="2016" name="Int. J. Mol. Sci.">
        <title>Comparative genomics of the extreme acidophile Acidithiobacillus thiooxidans reveals intraspecific divergence and niche adaptation.</title>
        <authorList>
            <person name="Zhang X."/>
            <person name="Feng X."/>
            <person name="Tao J."/>
            <person name="Ma L."/>
            <person name="Xiao Y."/>
            <person name="Liang Y."/>
            <person name="Liu X."/>
            <person name="Yin H."/>
        </authorList>
    </citation>
    <scope>NUCLEOTIDE SEQUENCE [LARGE SCALE GENOMIC DNA]</scope>
    <source>
        <strain evidence="11">DXS-W</strain>
    </source>
</reference>
<evidence type="ECO:0000256" key="3">
    <source>
        <dbReference type="ARBA" id="ARBA00009677"/>
    </source>
</evidence>
<protein>
    <recommendedName>
        <fullName evidence="4">Flagellar hook-associated protein 1</fullName>
    </recommendedName>
</protein>